<dbReference type="AlphaFoldDB" id="A0A371GS58"/>
<name>A0A371GS58_MUCPR</name>
<protein>
    <submittedName>
        <fullName evidence="1">Uncharacterized protein</fullName>
    </submittedName>
</protein>
<accession>A0A371GS58</accession>
<sequence length="130" mass="15117">MSKNPGISQIKITTRKHARIFAAITDLTSLYLLYIPNAPYTITVKSKRLGLQKVNLVLCQKGLQEKQFIFYRSWCKGIEGKKKTSIWFSLTWKTHMIKCQENMRTLGNKTKNFPIRIELHQGLNLESLFV</sequence>
<evidence type="ECO:0000313" key="1">
    <source>
        <dbReference type="EMBL" id="RDX93377.1"/>
    </source>
</evidence>
<gene>
    <name evidence="1" type="ORF">CR513_24378</name>
</gene>
<organism evidence="1 2">
    <name type="scientific">Mucuna pruriens</name>
    <name type="common">Velvet bean</name>
    <name type="synonym">Dolichos pruriens</name>
    <dbReference type="NCBI Taxonomy" id="157652"/>
    <lineage>
        <taxon>Eukaryota</taxon>
        <taxon>Viridiplantae</taxon>
        <taxon>Streptophyta</taxon>
        <taxon>Embryophyta</taxon>
        <taxon>Tracheophyta</taxon>
        <taxon>Spermatophyta</taxon>
        <taxon>Magnoliopsida</taxon>
        <taxon>eudicotyledons</taxon>
        <taxon>Gunneridae</taxon>
        <taxon>Pentapetalae</taxon>
        <taxon>rosids</taxon>
        <taxon>fabids</taxon>
        <taxon>Fabales</taxon>
        <taxon>Fabaceae</taxon>
        <taxon>Papilionoideae</taxon>
        <taxon>50 kb inversion clade</taxon>
        <taxon>NPAAA clade</taxon>
        <taxon>indigoferoid/millettioid clade</taxon>
        <taxon>Phaseoleae</taxon>
        <taxon>Mucuna</taxon>
    </lineage>
</organism>
<evidence type="ECO:0000313" key="2">
    <source>
        <dbReference type="Proteomes" id="UP000257109"/>
    </source>
</evidence>
<dbReference type="Proteomes" id="UP000257109">
    <property type="component" value="Unassembled WGS sequence"/>
</dbReference>
<feature type="non-terminal residue" evidence="1">
    <location>
        <position position="1"/>
    </location>
</feature>
<keyword evidence="2" id="KW-1185">Reference proteome</keyword>
<dbReference type="EMBL" id="QJKJ01004626">
    <property type="protein sequence ID" value="RDX93377.1"/>
    <property type="molecule type" value="Genomic_DNA"/>
</dbReference>
<reference evidence="1" key="1">
    <citation type="submission" date="2018-05" db="EMBL/GenBank/DDBJ databases">
        <title>Draft genome of Mucuna pruriens seed.</title>
        <authorList>
            <person name="Nnadi N.E."/>
            <person name="Vos R."/>
            <person name="Hasami M.H."/>
            <person name="Devisetty U.K."/>
            <person name="Aguiy J.C."/>
        </authorList>
    </citation>
    <scope>NUCLEOTIDE SEQUENCE [LARGE SCALE GENOMIC DNA]</scope>
    <source>
        <strain evidence="1">JCA_2017</strain>
    </source>
</reference>
<proteinExistence type="predicted"/>
<comment type="caution">
    <text evidence="1">The sequence shown here is derived from an EMBL/GenBank/DDBJ whole genome shotgun (WGS) entry which is preliminary data.</text>
</comment>